<evidence type="ECO:0000313" key="2">
    <source>
        <dbReference type="EMBL" id="SCB52228.1"/>
    </source>
</evidence>
<gene>
    <name evidence="2" type="ORF">GA0061101_14717</name>
</gene>
<accession>A0A1C3XIY0</accession>
<dbReference type="Proteomes" id="UP000199205">
    <property type="component" value="Unassembled WGS sequence"/>
</dbReference>
<dbReference type="RefSeq" id="WP_167669632.1">
    <property type="nucleotide sequence ID" value="NZ_FMAF01000047.1"/>
</dbReference>
<evidence type="ECO:0000313" key="3">
    <source>
        <dbReference type="Proteomes" id="UP000199205"/>
    </source>
</evidence>
<proteinExistence type="predicted"/>
<protein>
    <submittedName>
        <fullName evidence="2">Uncharacterized protein</fullName>
    </submittedName>
</protein>
<sequence length="54" mass="5470">MANITLQALSARCSAAPTRVSFPVLGVTLTALVFGGYAGALTAAIFNVVSPRFG</sequence>
<name>A0A1C3XIY0_9HYPH</name>
<organism evidence="2 3">
    <name type="scientific">Rhizobium lusitanum</name>
    <dbReference type="NCBI Taxonomy" id="293958"/>
    <lineage>
        <taxon>Bacteria</taxon>
        <taxon>Pseudomonadati</taxon>
        <taxon>Pseudomonadota</taxon>
        <taxon>Alphaproteobacteria</taxon>
        <taxon>Hyphomicrobiales</taxon>
        <taxon>Rhizobiaceae</taxon>
        <taxon>Rhizobium/Agrobacterium group</taxon>
        <taxon>Rhizobium</taxon>
    </lineage>
</organism>
<keyword evidence="1" id="KW-1133">Transmembrane helix</keyword>
<keyword evidence="1" id="KW-0472">Membrane</keyword>
<feature type="transmembrane region" description="Helical" evidence="1">
    <location>
        <begin position="25"/>
        <end position="49"/>
    </location>
</feature>
<reference evidence="2 3" key="1">
    <citation type="submission" date="2016-08" db="EMBL/GenBank/DDBJ databases">
        <authorList>
            <person name="Seilhamer J.J."/>
        </authorList>
    </citation>
    <scope>NUCLEOTIDE SEQUENCE [LARGE SCALE GENOMIC DNA]</scope>
    <source>
        <strain evidence="2 3">P1-7</strain>
    </source>
</reference>
<dbReference type="EMBL" id="FMAF01000047">
    <property type="protein sequence ID" value="SCB52228.1"/>
    <property type="molecule type" value="Genomic_DNA"/>
</dbReference>
<dbReference type="AlphaFoldDB" id="A0A1C3XIY0"/>
<keyword evidence="1" id="KW-0812">Transmembrane</keyword>
<evidence type="ECO:0000256" key="1">
    <source>
        <dbReference type="SAM" id="Phobius"/>
    </source>
</evidence>